<reference evidence="3" key="1">
    <citation type="submission" date="2016-09" db="EMBL/GenBank/DDBJ databases">
        <authorList>
            <person name="Varghese N."/>
            <person name="Submissions S."/>
        </authorList>
    </citation>
    <scope>NUCLEOTIDE SEQUENCE [LARGE SCALE GENOMIC DNA]</scope>
    <source>
        <strain evidence="3">25nlg</strain>
    </source>
</reference>
<dbReference type="AlphaFoldDB" id="A0A1G6J8N4"/>
<evidence type="ECO:0000256" key="1">
    <source>
        <dbReference type="SAM" id="SignalP"/>
    </source>
</evidence>
<dbReference type="CDD" id="cd22654">
    <property type="entry name" value="ClyA_NheA-like"/>
    <property type="match status" value="1"/>
</dbReference>
<dbReference type="STRING" id="1464122.SAMN05421737_105269"/>
<organism evidence="2 3">
    <name type="scientific">Shouchella lonarensis</name>
    <dbReference type="NCBI Taxonomy" id="1464122"/>
    <lineage>
        <taxon>Bacteria</taxon>
        <taxon>Bacillati</taxon>
        <taxon>Bacillota</taxon>
        <taxon>Bacilli</taxon>
        <taxon>Bacillales</taxon>
        <taxon>Bacillaceae</taxon>
        <taxon>Shouchella</taxon>
    </lineage>
</organism>
<sequence>MKKSTIVSTLCIALLTTTLVPMDAFAKTEQVVSENRTNMVDTKNQLEAVIDQLGAQSVSMQADALTLLQQPNMSIADMPELSKYLQRTKESATNWLDTLNKRVLKTNQNMMAFGQDVESYYDTLSDLATRVNEDEQARADFARGIQYLQSVLADDQNETNETMAQLADLRQTSDYTFDKFSADVNESLTQSSSKTQEANRHIVALTIKIQQNRDFMIASKLQRLEDFILVFRSADSLTGLGKVYGTVISTIVNSVEVQRAADQIIDAQKEINEWESTLNEESFQLTHLNMLKQIFDNFRSHLGENEATLRIFGEGLGMLEQDMNELVQMVNKADVDVTALTAHLSQFKQTVMEIATHAEKQANTLAGVKYQ</sequence>
<dbReference type="RefSeq" id="WP_090775611.1">
    <property type="nucleotide sequence ID" value="NZ_FMYM01000005.1"/>
</dbReference>
<feature type="signal peptide" evidence="1">
    <location>
        <begin position="1"/>
        <end position="26"/>
    </location>
</feature>
<dbReference type="EMBL" id="FMYM01000005">
    <property type="protein sequence ID" value="SDC14296.1"/>
    <property type="molecule type" value="Genomic_DNA"/>
</dbReference>
<gene>
    <name evidence="2" type="ORF">SAMN05421737_105269</name>
</gene>
<dbReference type="Proteomes" id="UP000242662">
    <property type="component" value="Unassembled WGS sequence"/>
</dbReference>
<name>A0A1G6J8N4_9BACI</name>
<evidence type="ECO:0000313" key="2">
    <source>
        <dbReference type="EMBL" id="SDC14296.1"/>
    </source>
</evidence>
<keyword evidence="1" id="KW-0732">Signal</keyword>
<dbReference type="PANTHER" id="PTHR38443">
    <property type="match status" value="1"/>
</dbReference>
<dbReference type="PANTHER" id="PTHR38443:SF2">
    <property type="entry name" value="NON-HEMOLYTIC ENTEROTOXIN LYTIC COMPONENT L1"/>
    <property type="match status" value="1"/>
</dbReference>
<dbReference type="InterPro" id="IPR008414">
    <property type="entry name" value="HBL"/>
</dbReference>
<protein>
    <submittedName>
        <fullName evidence="2">Haemolytic enterotoxin (HBL)</fullName>
    </submittedName>
</protein>
<dbReference type="SUPFAM" id="SSF58100">
    <property type="entry name" value="Bacterial hemolysins"/>
    <property type="match status" value="1"/>
</dbReference>
<accession>A0A1G6J8N4</accession>
<dbReference type="InterPro" id="IPR052785">
    <property type="entry name" value="Enterotoxin_cmpnt"/>
</dbReference>
<dbReference type="GO" id="GO:0016020">
    <property type="term" value="C:membrane"/>
    <property type="evidence" value="ECO:0007669"/>
    <property type="project" value="InterPro"/>
</dbReference>
<proteinExistence type="predicted"/>
<keyword evidence="3" id="KW-1185">Reference proteome</keyword>
<dbReference type="OrthoDB" id="2772098at2"/>
<evidence type="ECO:0000313" key="3">
    <source>
        <dbReference type="Proteomes" id="UP000242662"/>
    </source>
</evidence>
<feature type="chain" id="PRO_5017315397" evidence="1">
    <location>
        <begin position="27"/>
        <end position="371"/>
    </location>
</feature>
<dbReference type="Pfam" id="PF05791">
    <property type="entry name" value="Bacillus_HBL"/>
    <property type="match status" value="1"/>
</dbReference>
<dbReference type="Gene3D" id="1.20.1170.10">
    <property type="match status" value="1"/>
</dbReference>